<gene>
    <name evidence="2" type="ORF">PCAMFM013_S004g000645</name>
</gene>
<accession>A0A0G4P323</accession>
<organism evidence="2 3">
    <name type="scientific">Penicillium camemberti (strain FM 013)</name>
    <dbReference type="NCBI Taxonomy" id="1429867"/>
    <lineage>
        <taxon>Eukaryota</taxon>
        <taxon>Fungi</taxon>
        <taxon>Dikarya</taxon>
        <taxon>Ascomycota</taxon>
        <taxon>Pezizomycotina</taxon>
        <taxon>Eurotiomycetes</taxon>
        <taxon>Eurotiomycetidae</taxon>
        <taxon>Eurotiales</taxon>
        <taxon>Aspergillaceae</taxon>
        <taxon>Penicillium</taxon>
    </lineage>
</organism>
<reference evidence="2 3" key="1">
    <citation type="journal article" date="2014" name="Nat. Commun.">
        <title>Multiple recent horizontal transfers of a large genomic region in cheese making fungi.</title>
        <authorList>
            <person name="Cheeseman K."/>
            <person name="Ropars J."/>
            <person name="Renault P."/>
            <person name="Dupont J."/>
            <person name="Gouzy J."/>
            <person name="Branca A."/>
            <person name="Abraham A.L."/>
            <person name="Ceppi M."/>
            <person name="Conseiller E."/>
            <person name="Debuchy R."/>
            <person name="Malagnac F."/>
            <person name="Goarin A."/>
            <person name="Silar P."/>
            <person name="Lacoste S."/>
            <person name="Sallet E."/>
            <person name="Bensimon A."/>
            <person name="Giraud T."/>
            <person name="Brygoo Y."/>
        </authorList>
    </citation>
    <scope>NUCLEOTIDE SEQUENCE [LARGE SCALE GENOMIC DNA]</scope>
    <source>
        <strain evidence="3">FM 013</strain>
    </source>
</reference>
<dbReference type="Proteomes" id="UP000053732">
    <property type="component" value="Unassembled WGS sequence"/>
</dbReference>
<dbReference type="EMBL" id="HG793137">
    <property type="protein sequence ID" value="CRL20704.1"/>
    <property type="molecule type" value="Genomic_DNA"/>
</dbReference>
<evidence type="ECO:0000256" key="1">
    <source>
        <dbReference type="SAM" id="MobiDB-lite"/>
    </source>
</evidence>
<evidence type="ECO:0000313" key="3">
    <source>
        <dbReference type="Proteomes" id="UP000053732"/>
    </source>
</evidence>
<dbReference type="AlphaFoldDB" id="A0A0G4P323"/>
<keyword evidence="3" id="KW-1185">Reference proteome</keyword>
<proteinExistence type="predicted"/>
<evidence type="ECO:0000313" key="2">
    <source>
        <dbReference type="EMBL" id="CRL20704.1"/>
    </source>
</evidence>
<feature type="region of interest" description="Disordered" evidence="1">
    <location>
        <begin position="1"/>
        <end position="32"/>
    </location>
</feature>
<sequence length="119" mass="13755">MLPYPPQLKHKAHKETVADQRPIPTPDNAESELLTELRVRGTARSMAIRLAVREATWAMVQLDTLLLTSEATNDTNPGILVIRQLEHIMARLMCRLMEIRRERDRDQASERDLWREVTG</sequence>
<name>A0A0G4P323_PENC3</name>
<protein>
    <submittedName>
        <fullName evidence="2">Str. FM013</fullName>
    </submittedName>
</protein>